<dbReference type="Proteomes" id="UP000314294">
    <property type="component" value="Unassembled WGS sequence"/>
</dbReference>
<evidence type="ECO:0000313" key="2">
    <source>
        <dbReference type="Proteomes" id="UP000314294"/>
    </source>
</evidence>
<comment type="caution">
    <text evidence="1">The sequence shown here is derived from an EMBL/GenBank/DDBJ whole genome shotgun (WGS) entry which is preliminary data.</text>
</comment>
<dbReference type="EMBL" id="SRLO01006348">
    <property type="protein sequence ID" value="TNN28862.1"/>
    <property type="molecule type" value="Genomic_DNA"/>
</dbReference>
<name>A0A4Z2EKI7_9TELE</name>
<keyword evidence="2" id="KW-1185">Reference proteome</keyword>
<accession>A0A4Z2EKI7</accession>
<protein>
    <submittedName>
        <fullName evidence="1">Uncharacterized protein</fullName>
    </submittedName>
</protein>
<reference evidence="1 2" key="1">
    <citation type="submission" date="2019-03" db="EMBL/GenBank/DDBJ databases">
        <title>First draft genome of Liparis tanakae, snailfish: a comprehensive survey of snailfish specific genes.</title>
        <authorList>
            <person name="Kim W."/>
            <person name="Song I."/>
            <person name="Jeong J.-H."/>
            <person name="Kim D."/>
            <person name="Kim S."/>
            <person name="Ryu S."/>
            <person name="Song J.Y."/>
            <person name="Lee S.K."/>
        </authorList>
    </citation>
    <scope>NUCLEOTIDE SEQUENCE [LARGE SCALE GENOMIC DNA]</scope>
    <source>
        <tissue evidence="1">Muscle</tissue>
    </source>
</reference>
<sequence length="186" mass="20128">MSKKPHAIAVRYGMRDRHMSSAHMVEESKQTPRRLLDHLLEGSRQAESASLYPQAAFLLLGPLALVILWTDAQEKAEWERGGEGRSGEEWGASCLACGRSAKGKKVKLSQLQQPGRVQTSPQTSVSAVKMASATATALGRGHLPRSPQNKKNNVQDVTESLFNAAHVPQASGYLTTALSVPREAVC</sequence>
<proteinExistence type="predicted"/>
<dbReference type="AlphaFoldDB" id="A0A4Z2EKI7"/>
<organism evidence="1 2">
    <name type="scientific">Liparis tanakae</name>
    <name type="common">Tanaka's snailfish</name>
    <dbReference type="NCBI Taxonomy" id="230148"/>
    <lineage>
        <taxon>Eukaryota</taxon>
        <taxon>Metazoa</taxon>
        <taxon>Chordata</taxon>
        <taxon>Craniata</taxon>
        <taxon>Vertebrata</taxon>
        <taxon>Euteleostomi</taxon>
        <taxon>Actinopterygii</taxon>
        <taxon>Neopterygii</taxon>
        <taxon>Teleostei</taxon>
        <taxon>Neoteleostei</taxon>
        <taxon>Acanthomorphata</taxon>
        <taxon>Eupercaria</taxon>
        <taxon>Perciformes</taxon>
        <taxon>Cottioidei</taxon>
        <taxon>Cottales</taxon>
        <taxon>Liparidae</taxon>
        <taxon>Liparis</taxon>
    </lineage>
</organism>
<gene>
    <name evidence="1" type="ORF">EYF80_060990</name>
</gene>
<evidence type="ECO:0000313" key="1">
    <source>
        <dbReference type="EMBL" id="TNN28862.1"/>
    </source>
</evidence>